<evidence type="ECO:0000259" key="2">
    <source>
        <dbReference type="Pfam" id="PF02470"/>
    </source>
</evidence>
<evidence type="ECO:0000313" key="5">
    <source>
        <dbReference type="Proteomes" id="UP000255082"/>
    </source>
</evidence>
<evidence type="ECO:0000313" key="4">
    <source>
        <dbReference type="EMBL" id="SUA46419.1"/>
    </source>
</evidence>
<feature type="transmembrane region" description="Helical" evidence="1">
    <location>
        <begin position="12"/>
        <end position="32"/>
    </location>
</feature>
<dbReference type="Pfam" id="PF02470">
    <property type="entry name" value="MlaD"/>
    <property type="match status" value="1"/>
</dbReference>
<evidence type="ECO:0000259" key="3">
    <source>
        <dbReference type="Pfam" id="PF11887"/>
    </source>
</evidence>
<dbReference type="InterPro" id="IPR024516">
    <property type="entry name" value="Mce_C"/>
</dbReference>
<dbReference type="Pfam" id="PF11887">
    <property type="entry name" value="Mce4_CUP1"/>
    <property type="match status" value="1"/>
</dbReference>
<dbReference type="AlphaFoldDB" id="A0A378WZ04"/>
<feature type="domain" description="Mce/MlaD" evidence="2">
    <location>
        <begin position="41"/>
        <end position="117"/>
    </location>
</feature>
<dbReference type="GO" id="GO:0005576">
    <property type="term" value="C:extracellular region"/>
    <property type="evidence" value="ECO:0007669"/>
    <property type="project" value="TreeGrafter"/>
</dbReference>
<dbReference type="PANTHER" id="PTHR33371:SF17">
    <property type="entry name" value="MCE-FAMILY PROTEIN MCE1B"/>
    <property type="match status" value="1"/>
</dbReference>
<keyword evidence="1" id="KW-0812">Transmembrane</keyword>
<dbReference type="GO" id="GO:0051701">
    <property type="term" value="P:biological process involved in interaction with host"/>
    <property type="evidence" value="ECO:0007669"/>
    <property type="project" value="TreeGrafter"/>
</dbReference>
<proteinExistence type="predicted"/>
<evidence type="ECO:0000256" key="1">
    <source>
        <dbReference type="SAM" id="Phobius"/>
    </source>
</evidence>
<feature type="domain" description="Mammalian cell entry C-terminal" evidence="3">
    <location>
        <begin position="129"/>
        <end position="232"/>
    </location>
</feature>
<dbReference type="RefSeq" id="WP_062962249.1">
    <property type="nucleotide sequence ID" value="NZ_JAJFOE010000001.1"/>
</dbReference>
<name>A0A378WZ04_9NOCA</name>
<dbReference type="InterPro" id="IPR052336">
    <property type="entry name" value="MlaD_Phospholipid_Transporter"/>
</dbReference>
<dbReference type="OrthoDB" id="338143at2"/>
<keyword evidence="1" id="KW-0472">Membrane</keyword>
<dbReference type="EMBL" id="UGRU01000001">
    <property type="protein sequence ID" value="SUA46419.1"/>
    <property type="molecule type" value="Genomic_DNA"/>
</dbReference>
<dbReference type="Proteomes" id="UP000255082">
    <property type="component" value="Unassembled WGS sequence"/>
</dbReference>
<gene>
    <name evidence="4" type="ORF">NCTC13184_04944</name>
</gene>
<accession>A0A378WZ04</accession>
<dbReference type="InterPro" id="IPR003399">
    <property type="entry name" value="Mce/MlaD"/>
</dbReference>
<organism evidence="4 5">
    <name type="scientific">Nocardia africana</name>
    <dbReference type="NCBI Taxonomy" id="134964"/>
    <lineage>
        <taxon>Bacteria</taxon>
        <taxon>Bacillati</taxon>
        <taxon>Actinomycetota</taxon>
        <taxon>Actinomycetes</taxon>
        <taxon>Mycobacteriales</taxon>
        <taxon>Nocardiaceae</taxon>
        <taxon>Nocardia</taxon>
    </lineage>
</organism>
<sequence>MNSIRINTGYLVRIGVAAAVAFVLLSLVITAIRRPVEGPTATATADFTDVSGLHVDSDVRMRGLQIGKVRDITIVRDSGHSLARVTLALATPHRLTSDTRLAVKYQNLTGIRYVDLAETDGAGRPVTHLGTDHTQPSFDITRLFNGLQPVLRTLSPEEINTFTQNALTVLQGDGSGLAPMLDSMQKLADQAHDREQLISTLVDNMSRIDSSLGGKSANVIQFIRNLSITVTAANTVLDEFRKTDLYGPQFMRPVARLITEIGLQPDTDVDQLLHTAFSSTSQAAEALRLLPNAFEGLRLPGLTTSGADATACSHGSADLPDSVKVLFAGSEVTVCKPN</sequence>
<reference evidence="4 5" key="1">
    <citation type="submission" date="2018-06" db="EMBL/GenBank/DDBJ databases">
        <authorList>
            <consortium name="Pathogen Informatics"/>
            <person name="Doyle S."/>
        </authorList>
    </citation>
    <scope>NUCLEOTIDE SEQUENCE [LARGE SCALE GENOMIC DNA]</scope>
    <source>
        <strain evidence="4 5">NCTC13184</strain>
    </source>
</reference>
<protein>
    <submittedName>
        <fullName evidence="4">Virulence factor Mce family protein</fullName>
    </submittedName>
</protein>
<keyword evidence="1" id="KW-1133">Transmembrane helix</keyword>
<dbReference type="PANTHER" id="PTHR33371">
    <property type="entry name" value="INTERMEMBRANE PHOSPHOLIPID TRANSPORT SYSTEM BINDING PROTEIN MLAD-RELATED"/>
    <property type="match status" value="1"/>
</dbReference>